<dbReference type="PANTHER" id="PTHR37305:SF1">
    <property type="entry name" value="MEMBRANE PROTEIN"/>
    <property type="match status" value="1"/>
</dbReference>
<gene>
    <name evidence="2" type="ORF">FB00_08915</name>
</gene>
<accession>A0A0H2L4F9</accession>
<keyword evidence="1" id="KW-0812">Transmembrane</keyword>
<dbReference type="PANTHER" id="PTHR37305">
    <property type="entry name" value="INTEGRAL MEMBRANE PROTEIN-RELATED"/>
    <property type="match status" value="1"/>
</dbReference>
<dbReference type="EMBL" id="JNBQ01000007">
    <property type="protein sequence ID" value="KLN35037.1"/>
    <property type="molecule type" value="Genomic_DNA"/>
</dbReference>
<feature type="transmembrane region" description="Helical" evidence="1">
    <location>
        <begin position="169"/>
        <end position="195"/>
    </location>
</feature>
<feature type="transmembrane region" description="Helical" evidence="1">
    <location>
        <begin position="243"/>
        <end position="262"/>
    </location>
</feature>
<keyword evidence="3" id="KW-1185">Reference proteome</keyword>
<dbReference type="RefSeq" id="WP_052877556.1">
    <property type="nucleotide sequence ID" value="NZ_JNBQ01000007.1"/>
</dbReference>
<feature type="transmembrane region" description="Helical" evidence="1">
    <location>
        <begin position="129"/>
        <end position="157"/>
    </location>
</feature>
<dbReference type="Proteomes" id="UP000035265">
    <property type="component" value="Unassembled WGS sequence"/>
</dbReference>
<name>A0A0H2L4F9_9MICO</name>
<dbReference type="GO" id="GO:0140359">
    <property type="term" value="F:ABC-type transporter activity"/>
    <property type="evidence" value="ECO:0007669"/>
    <property type="project" value="InterPro"/>
</dbReference>
<evidence type="ECO:0000313" key="2">
    <source>
        <dbReference type="EMBL" id="KLN35037.1"/>
    </source>
</evidence>
<feature type="transmembrane region" description="Helical" evidence="1">
    <location>
        <begin position="215"/>
        <end position="236"/>
    </location>
</feature>
<keyword evidence="1" id="KW-0472">Membrane</keyword>
<keyword evidence="1" id="KW-1133">Transmembrane helix</keyword>
<evidence type="ECO:0008006" key="4">
    <source>
        <dbReference type="Google" id="ProtNLM"/>
    </source>
</evidence>
<comment type="caution">
    <text evidence="2">The sequence shown here is derived from an EMBL/GenBank/DDBJ whole genome shotgun (WGS) entry which is preliminary data.</text>
</comment>
<feature type="transmembrane region" description="Helical" evidence="1">
    <location>
        <begin position="311"/>
        <end position="329"/>
    </location>
</feature>
<feature type="transmembrane region" description="Helical" evidence="1">
    <location>
        <begin position="20"/>
        <end position="38"/>
    </location>
</feature>
<evidence type="ECO:0000256" key="1">
    <source>
        <dbReference type="SAM" id="Phobius"/>
    </source>
</evidence>
<evidence type="ECO:0000313" key="3">
    <source>
        <dbReference type="Proteomes" id="UP000035265"/>
    </source>
</evidence>
<sequence>MSRLLRVELRRLRARRLVRWASAGTLVLAALSVLLAYTQSLPPSDLEVEQAEHAYEQQLDDWEQNGDEYVAQCESDQEVARETDPAADYGCDDMAPRLEWFLSEPPTFDGDEESWPVPGATTVTQLAPLLLLFALVVGVSFLTAEISSGAIGLWLTFEPRRQRVYWSKAAAAALGVLPVVVLAYLVMAGGAYGAYAINGQLGAVTSETWTRLASVGGRAVLAAALVAATGAALGVLLKNAAGALGLVVVWVAVVETVVTLAVQDAQAWLVRTNVVAWVQGGTTVWVQECTTDATGTTCQGVERIVTQTQGGLYLLAVAAVLSLVAAVVFRRRDVS</sequence>
<protein>
    <recommendedName>
        <fullName evidence="4">ABC transporter permease</fullName>
    </recommendedName>
</protein>
<dbReference type="GO" id="GO:0005886">
    <property type="term" value="C:plasma membrane"/>
    <property type="evidence" value="ECO:0007669"/>
    <property type="project" value="UniProtKB-SubCell"/>
</dbReference>
<dbReference type="PATRIC" id="fig|264251.5.peg.1813"/>
<reference evidence="2 3" key="1">
    <citation type="submission" date="2014-05" db="EMBL/GenBank/DDBJ databases">
        <title>Cellulosimicrobium funkei U11 genome.</title>
        <authorList>
            <person name="Hu C."/>
            <person name="Gong Y."/>
            <person name="Wan W."/>
            <person name="Jiang M."/>
        </authorList>
    </citation>
    <scope>NUCLEOTIDE SEQUENCE [LARGE SCALE GENOMIC DNA]</scope>
    <source>
        <strain evidence="2 3">U11</strain>
    </source>
</reference>
<dbReference type="STRING" id="264251.FB00_08915"/>
<organism evidence="2 3">
    <name type="scientific">Cellulosimicrobium funkei</name>
    <dbReference type="NCBI Taxonomy" id="264251"/>
    <lineage>
        <taxon>Bacteria</taxon>
        <taxon>Bacillati</taxon>
        <taxon>Actinomycetota</taxon>
        <taxon>Actinomycetes</taxon>
        <taxon>Micrococcales</taxon>
        <taxon>Promicromonosporaceae</taxon>
        <taxon>Cellulosimicrobium</taxon>
    </lineage>
</organism>
<dbReference type="AlphaFoldDB" id="A0A0H2L4F9"/>
<proteinExistence type="predicted"/>